<reference evidence="1" key="2">
    <citation type="journal article" date="2015" name="Data Brief">
        <title>Shoot transcriptome of the giant reed, Arundo donax.</title>
        <authorList>
            <person name="Barrero R.A."/>
            <person name="Guerrero F.D."/>
            <person name="Moolhuijzen P."/>
            <person name="Goolsby J.A."/>
            <person name="Tidwell J."/>
            <person name="Bellgard S.E."/>
            <person name="Bellgard M.I."/>
        </authorList>
    </citation>
    <scope>NUCLEOTIDE SEQUENCE</scope>
    <source>
        <tissue evidence="1">Shoot tissue taken approximately 20 cm above the soil surface</tissue>
    </source>
</reference>
<dbReference type="EMBL" id="GBRH01166660">
    <property type="protein sequence ID" value="JAE31236.1"/>
    <property type="molecule type" value="Transcribed_RNA"/>
</dbReference>
<evidence type="ECO:0000313" key="1">
    <source>
        <dbReference type="EMBL" id="JAE31236.1"/>
    </source>
</evidence>
<accession>A0A0A9H8Q7</accession>
<dbReference type="AlphaFoldDB" id="A0A0A9H8Q7"/>
<organism evidence="1">
    <name type="scientific">Arundo donax</name>
    <name type="common">Giant reed</name>
    <name type="synonym">Donax arundinaceus</name>
    <dbReference type="NCBI Taxonomy" id="35708"/>
    <lineage>
        <taxon>Eukaryota</taxon>
        <taxon>Viridiplantae</taxon>
        <taxon>Streptophyta</taxon>
        <taxon>Embryophyta</taxon>
        <taxon>Tracheophyta</taxon>
        <taxon>Spermatophyta</taxon>
        <taxon>Magnoliopsida</taxon>
        <taxon>Liliopsida</taxon>
        <taxon>Poales</taxon>
        <taxon>Poaceae</taxon>
        <taxon>PACMAD clade</taxon>
        <taxon>Arundinoideae</taxon>
        <taxon>Arundineae</taxon>
        <taxon>Arundo</taxon>
    </lineage>
</organism>
<name>A0A0A9H8Q7_ARUDO</name>
<proteinExistence type="predicted"/>
<reference evidence="1" key="1">
    <citation type="submission" date="2014-09" db="EMBL/GenBank/DDBJ databases">
        <authorList>
            <person name="Magalhaes I.L.F."/>
            <person name="Oliveira U."/>
            <person name="Santos F.R."/>
            <person name="Vidigal T.H.D.A."/>
            <person name="Brescovit A.D."/>
            <person name="Santos A.J."/>
        </authorList>
    </citation>
    <scope>NUCLEOTIDE SEQUENCE</scope>
    <source>
        <tissue evidence="1">Shoot tissue taken approximately 20 cm above the soil surface</tissue>
    </source>
</reference>
<protein>
    <submittedName>
        <fullName evidence="1">Uncharacterized protein</fullName>
    </submittedName>
</protein>
<sequence length="31" mass="3711">MLDFQSVRKMYCNRTSWRSQCVCTIQNIKGN</sequence>